<dbReference type="EMBL" id="CP003221">
    <property type="protein sequence ID" value="EGJ48420.1"/>
    <property type="molecule type" value="Genomic_DNA"/>
</dbReference>
<keyword evidence="3" id="KW-1185">Reference proteome</keyword>
<evidence type="ECO:0000256" key="1">
    <source>
        <dbReference type="SAM" id="Phobius"/>
    </source>
</evidence>
<keyword evidence="1" id="KW-0472">Membrane</keyword>
<evidence type="ECO:0000313" key="3">
    <source>
        <dbReference type="Proteomes" id="UP000007844"/>
    </source>
</evidence>
<proteinExistence type="predicted"/>
<protein>
    <submittedName>
        <fullName evidence="2">Uncharacterized protein</fullName>
    </submittedName>
</protein>
<dbReference type="RefSeq" id="WP_014258297.1">
    <property type="nucleotide sequence ID" value="NC_016629.1"/>
</dbReference>
<dbReference type="AlphaFoldDB" id="F3YVA2"/>
<keyword evidence="1" id="KW-0812">Transmembrane</keyword>
<dbReference type="KEGG" id="daf:Desaf_0057"/>
<evidence type="ECO:0000313" key="2">
    <source>
        <dbReference type="EMBL" id="EGJ48420.1"/>
    </source>
</evidence>
<reference evidence="2 3" key="1">
    <citation type="journal article" date="2011" name="J. Bacteriol.">
        <title>Genome sequence of the mercury-methylating and pleomorphic Desulfovibrio africanus Strain Walvis Bay.</title>
        <authorList>
            <person name="Brown S.D."/>
            <person name="Wall J.D."/>
            <person name="Kucken A.M."/>
            <person name="Gilmour C.C."/>
            <person name="Podar M."/>
            <person name="Brandt C.C."/>
            <person name="Teshima H."/>
            <person name="Detter J.C."/>
            <person name="Han C.S."/>
            <person name="Land M.L."/>
            <person name="Lucas S."/>
            <person name="Han J."/>
            <person name="Pennacchio L."/>
            <person name="Nolan M."/>
            <person name="Pitluck S."/>
            <person name="Woyke T."/>
            <person name="Goodwin L."/>
            <person name="Palumbo A.V."/>
            <person name="Elias D.A."/>
        </authorList>
    </citation>
    <scope>NUCLEOTIDE SEQUENCE [LARGE SCALE GENOMIC DNA]</scope>
    <source>
        <strain evidence="2 3">Walvis Bay</strain>
    </source>
</reference>
<dbReference type="HOGENOM" id="CLU_3098064_0_0_7"/>
<dbReference type="Proteomes" id="UP000007844">
    <property type="component" value="Chromosome"/>
</dbReference>
<accession>F3YVA2</accession>
<sequence>MGLQLRTSGRYSLERGDPPRRDIFGLLRAILALVAYAVLTGLATEMVMPPF</sequence>
<organism evidence="2 3">
    <name type="scientific">Desulfocurvibacter africanus subsp. africanus str. Walvis Bay</name>
    <dbReference type="NCBI Taxonomy" id="690850"/>
    <lineage>
        <taxon>Bacteria</taxon>
        <taxon>Pseudomonadati</taxon>
        <taxon>Thermodesulfobacteriota</taxon>
        <taxon>Desulfovibrionia</taxon>
        <taxon>Desulfovibrionales</taxon>
        <taxon>Desulfovibrionaceae</taxon>
        <taxon>Desulfocurvibacter</taxon>
    </lineage>
</organism>
<gene>
    <name evidence="2" type="ORF">Desaf_0057</name>
</gene>
<name>F3YVA2_DESAF</name>
<feature type="transmembrane region" description="Helical" evidence="1">
    <location>
        <begin position="23"/>
        <end position="43"/>
    </location>
</feature>
<keyword evidence="1" id="KW-1133">Transmembrane helix</keyword>